<comment type="caution">
    <text evidence="8">The sequence shown here is derived from an EMBL/GenBank/DDBJ whole genome shotgun (WGS) entry which is preliminary data.</text>
</comment>
<dbReference type="Pfam" id="PF25967">
    <property type="entry name" value="RND-MFP_C"/>
    <property type="match status" value="1"/>
</dbReference>
<feature type="compositionally biased region" description="Low complexity" evidence="5">
    <location>
        <begin position="269"/>
        <end position="282"/>
    </location>
</feature>
<dbReference type="GO" id="GO:0015562">
    <property type="term" value="F:efflux transmembrane transporter activity"/>
    <property type="evidence" value="ECO:0007669"/>
    <property type="project" value="TreeGrafter"/>
</dbReference>
<dbReference type="InterPro" id="IPR030190">
    <property type="entry name" value="MacA_alpha-hairpin_sf"/>
</dbReference>
<dbReference type="Pfam" id="PF25917">
    <property type="entry name" value="BSH_RND"/>
    <property type="match status" value="1"/>
</dbReference>
<dbReference type="GO" id="GO:1990195">
    <property type="term" value="C:macrolide transmembrane transporter complex"/>
    <property type="evidence" value="ECO:0007669"/>
    <property type="project" value="InterPro"/>
</dbReference>
<dbReference type="PANTHER" id="PTHR30469:SF33">
    <property type="entry name" value="SLR1207 PROTEIN"/>
    <property type="match status" value="1"/>
</dbReference>
<evidence type="ECO:0000313" key="8">
    <source>
        <dbReference type="EMBL" id="KFI26874.1"/>
    </source>
</evidence>
<feature type="domain" description="Multidrug resistance protein MdtA-like C-terminal permuted SH3" evidence="7">
    <location>
        <begin position="318"/>
        <end position="377"/>
    </location>
</feature>
<keyword evidence="4" id="KW-0175">Coiled coil</keyword>
<dbReference type="Gene3D" id="2.40.420.20">
    <property type="match status" value="1"/>
</dbReference>
<name>A0A086XXX4_9RHOB</name>
<keyword evidence="3" id="KW-0813">Transport</keyword>
<evidence type="ECO:0000259" key="7">
    <source>
        <dbReference type="Pfam" id="PF25967"/>
    </source>
</evidence>
<evidence type="ECO:0000256" key="5">
    <source>
        <dbReference type="SAM" id="MobiDB-lite"/>
    </source>
</evidence>
<protein>
    <submittedName>
        <fullName evidence="8">Hemolysin secretion protein D</fullName>
    </submittedName>
</protein>
<evidence type="ECO:0000256" key="4">
    <source>
        <dbReference type="ARBA" id="ARBA00023054"/>
    </source>
</evidence>
<comment type="similarity">
    <text evidence="2">Belongs to the membrane fusion protein (MFP) (TC 8.A.1) family.</text>
</comment>
<proteinExistence type="inferred from homology"/>
<evidence type="ECO:0000259" key="6">
    <source>
        <dbReference type="Pfam" id="PF25917"/>
    </source>
</evidence>
<dbReference type="InterPro" id="IPR058625">
    <property type="entry name" value="MdtA-like_BSH"/>
</dbReference>
<dbReference type="GO" id="GO:0019898">
    <property type="term" value="C:extrinsic component of membrane"/>
    <property type="evidence" value="ECO:0007669"/>
    <property type="project" value="InterPro"/>
</dbReference>
<dbReference type="AlphaFoldDB" id="A0A086XXX4"/>
<dbReference type="Proteomes" id="UP000028824">
    <property type="component" value="Unassembled WGS sequence"/>
</dbReference>
<dbReference type="InterPro" id="IPR006143">
    <property type="entry name" value="RND_pump_MFP"/>
</dbReference>
<dbReference type="SUPFAM" id="SSF111369">
    <property type="entry name" value="HlyD-like secretion proteins"/>
    <property type="match status" value="1"/>
</dbReference>
<dbReference type="Gene3D" id="2.40.50.100">
    <property type="match status" value="1"/>
</dbReference>
<accession>A0A086XXX4</accession>
<gene>
    <name evidence="8" type="ORF">CG50_01015</name>
</gene>
<organism evidence="8 9">
    <name type="scientific">Paenirhodobacter enshiensis</name>
    <dbReference type="NCBI Taxonomy" id="1105367"/>
    <lineage>
        <taxon>Bacteria</taxon>
        <taxon>Pseudomonadati</taxon>
        <taxon>Pseudomonadota</taxon>
        <taxon>Alphaproteobacteria</taxon>
        <taxon>Rhodobacterales</taxon>
        <taxon>Rhodobacter group</taxon>
        <taxon>Paenirhodobacter</taxon>
    </lineage>
</organism>
<keyword evidence="9" id="KW-1185">Reference proteome</keyword>
<dbReference type="EMBL" id="JFZB01000012">
    <property type="protein sequence ID" value="KFI26874.1"/>
    <property type="molecule type" value="Genomic_DNA"/>
</dbReference>
<comment type="subcellular location">
    <subcellularLocation>
        <location evidence="1">Cell envelope</location>
    </subcellularLocation>
</comment>
<dbReference type="NCBIfam" id="TIGR01730">
    <property type="entry name" value="RND_mfp"/>
    <property type="match status" value="1"/>
</dbReference>
<dbReference type="GO" id="GO:1990961">
    <property type="term" value="P:xenobiotic detoxification by transmembrane export across the plasma membrane"/>
    <property type="evidence" value="ECO:0007669"/>
    <property type="project" value="InterPro"/>
</dbReference>
<dbReference type="eggNOG" id="COG0845">
    <property type="taxonomic scope" value="Bacteria"/>
</dbReference>
<evidence type="ECO:0000256" key="1">
    <source>
        <dbReference type="ARBA" id="ARBA00004196"/>
    </source>
</evidence>
<feature type="region of interest" description="Disordered" evidence="5">
    <location>
        <begin position="263"/>
        <end position="282"/>
    </location>
</feature>
<dbReference type="GO" id="GO:0030313">
    <property type="term" value="C:cell envelope"/>
    <property type="evidence" value="ECO:0007669"/>
    <property type="project" value="UniProtKB-SubCell"/>
</dbReference>
<reference evidence="8 9" key="1">
    <citation type="submission" date="2014-03" db="EMBL/GenBank/DDBJ databases">
        <title>Genome of Paenirhodobacter enshiensis DW2-9.</title>
        <authorList>
            <person name="Wang D."/>
            <person name="Wang G."/>
        </authorList>
    </citation>
    <scope>NUCLEOTIDE SEQUENCE [LARGE SCALE GENOMIC DNA]</scope>
    <source>
        <strain evidence="8 9">DW2-9</strain>
    </source>
</reference>
<dbReference type="Gene3D" id="2.40.30.170">
    <property type="match status" value="1"/>
</dbReference>
<dbReference type="PANTHER" id="PTHR30469">
    <property type="entry name" value="MULTIDRUG RESISTANCE PROTEIN MDTA"/>
    <property type="match status" value="1"/>
</dbReference>
<evidence type="ECO:0000256" key="3">
    <source>
        <dbReference type="ARBA" id="ARBA00022448"/>
    </source>
</evidence>
<evidence type="ECO:0000256" key="2">
    <source>
        <dbReference type="ARBA" id="ARBA00009477"/>
    </source>
</evidence>
<feature type="domain" description="Multidrug resistance protein MdtA-like barrel-sandwich hybrid" evidence="6">
    <location>
        <begin position="54"/>
        <end position="209"/>
    </location>
</feature>
<evidence type="ECO:0000313" key="9">
    <source>
        <dbReference type="Proteomes" id="UP000028824"/>
    </source>
</evidence>
<sequence length="394" mass="41192">MGIAAVCLVALAGYVLYRGKLGASPQSGYLTATVTRGSVESSVLATGTLKPHRWVAVGAQVSGRIEKLNVKLGDTVKAGDLIAQIDPSTQTNDLRSAEAALADVQAQLAEQRINLGYYEGVLQREQKTYAAHGSAKSDLDAAQNDVDVTRLKIDSLGAQVTKAQVDVDNAKVDLGYTRITAPIDGTIIAVVSQEGQTVNAVQSTPTIVVVAQLDVMTVRAEISEADVVSVKPGQKAWFTIVGDRQNRYEAKLGFVEPAPEDVEKDSALTSSSSSSTSSSSSSDTAIYYIGTFDIANADGRLLTYMTAEVHFIVASVTDVLTVPVAALSDPDESGGRTVRVLGQDGTVSVRAVRLGASDKSTAEVVSGLSEGEKVVLGDTAAISSAPKRMPPMGM</sequence>
<dbReference type="Gene3D" id="6.10.140.1990">
    <property type="match status" value="1"/>
</dbReference>
<dbReference type="InterPro" id="IPR058627">
    <property type="entry name" value="MdtA-like_C"/>
</dbReference>
<dbReference type="STRING" id="1105367.CG50_01015"/>
<dbReference type="GO" id="GO:1990281">
    <property type="term" value="C:efflux pump complex"/>
    <property type="evidence" value="ECO:0007669"/>
    <property type="project" value="TreeGrafter"/>
</dbReference>